<feature type="repeat" description="WD" evidence="10">
    <location>
        <begin position="586"/>
        <end position="619"/>
    </location>
</feature>
<evidence type="ECO:0000256" key="8">
    <source>
        <dbReference type="ARBA" id="ARBA00023054"/>
    </source>
</evidence>
<feature type="compositionally biased region" description="Basic and acidic residues" evidence="11">
    <location>
        <begin position="284"/>
        <end position="305"/>
    </location>
</feature>
<dbReference type="Pfam" id="PF23138">
    <property type="entry name" value="CTLH_Armc9"/>
    <property type="match status" value="1"/>
</dbReference>
<keyword evidence="5 10" id="KW-0853">WD repeat</keyword>
<dbReference type="RefSeq" id="XP_015258668.1">
    <property type="nucleotide sequence ID" value="XM_015403182.1"/>
</dbReference>
<keyword evidence="8" id="KW-0175">Coiled coil</keyword>
<dbReference type="PANTHER" id="PTHR13083:SF3">
    <property type="entry name" value="WD REPEAT-CONTAINING PROTEIN 91"/>
    <property type="match status" value="1"/>
</dbReference>
<reference evidence="13" key="1">
    <citation type="submission" date="2025-08" db="UniProtKB">
        <authorList>
            <consortium name="Ensembl"/>
        </authorList>
    </citation>
    <scope>IDENTIFICATION</scope>
</reference>
<feature type="compositionally biased region" description="Basic and acidic residues" evidence="11">
    <location>
        <begin position="334"/>
        <end position="344"/>
    </location>
</feature>
<dbReference type="GeneTree" id="ENSGT00390000001566"/>
<dbReference type="PANTHER" id="PTHR13083">
    <property type="entry name" value="WD REPEAT-CONTAINING PROTEIN 91"/>
    <property type="match status" value="1"/>
</dbReference>
<comment type="similarity">
    <text evidence="3">Belongs to the WD repeat WDR91 family.</text>
</comment>
<dbReference type="InterPro" id="IPR001680">
    <property type="entry name" value="WD40_rpt"/>
</dbReference>
<evidence type="ECO:0000259" key="12">
    <source>
        <dbReference type="Pfam" id="PF23138"/>
    </source>
</evidence>
<feature type="compositionally biased region" description="Low complexity" evidence="11">
    <location>
        <begin position="306"/>
        <end position="320"/>
    </location>
</feature>
<dbReference type="Pfam" id="PF00400">
    <property type="entry name" value="WD40"/>
    <property type="match status" value="4"/>
</dbReference>
<dbReference type="OMA" id="KMYLVNA"/>
<dbReference type="Proteomes" id="UP000265020">
    <property type="component" value="Unassembled WGS sequence"/>
</dbReference>
<feature type="region of interest" description="Disordered" evidence="11">
    <location>
        <begin position="237"/>
        <end position="382"/>
    </location>
</feature>
<dbReference type="RefSeq" id="XP_015258667.1">
    <property type="nucleotide sequence ID" value="XM_015403181.1"/>
</dbReference>
<evidence type="ECO:0000256" key="4">
    <source>
        <dbReference type="ARBA" id="ARBA00021116"/>
    </source>
</evidence>
<dbReference type="RefSeq" id="XP_015258666.1">
    <property type="nucleotide sequence ID" value="XM_015403180.1"/>
</dbReference>
<dbReference type="FunFam" id="2.130.10.10:FF:001230">
    <property type="entry name" value="WD repeat-containing protein 91"/>
    <property type="match status" value="1"/>
</dbReference>
<evidence type="ECO:0000313" key="13">
    <source>
        <dbReference type="Ensembl" id="ENSCVAP00000029617.1"/>
    </source>
</evidence>
<name>A0A3Q2EBN1_CYPVA</name>
<dbReference type="InterPro" id="IPR056327">
    <property type="entry name" value="ARMC9_CTLH-like_dom"/>
</dbReference>
<evidence type="ECO:0000256" key="10">
    <source>
        <dbReference type="PROSITE-ProRule" id="PRU00221"/>
    </source>
</evidence>
<comment type="subcellular location">
    <subcellularLocation>
        <location evidence="1">Early endosome membrane</location>
        <topology evidence="1">Peripheral membrane protein</topology>
    </subcellularLocation>
    <subcellularLocation>
        <location evidence="2">Late endosome membrane</location>
    </subcellularLocation>
</comment>
<protein>
    <recommendedName>
        <fullName evidence="4">WD repeat-containing protein 91</fullName>
    </recommendedName>
</protein>
<organism evidence="13 14">
    <name type="scientific">Cyprinodon variegatus</name>
    <name type="common">Sheepshead minnow</name>
    <dbReference type="NCBI Taxonomy" id="28743"/>
    <lineage>
        <taxon>Eukaryota</taxon>
        <taxon>Metazoa</taxon>
        <taxon>Chordata</taxon>
        <taxon>Craniata</taxon>
        <taxon>Vertebrata</taxon>
        <taxon>Euteleostomi</taxon>
        <taxon>Actinopterygii</taxon>
        <taxon>Neopterygii</taxon>
        <taxon>Teleostei</taxon>
        <taxon>Neoteleostei</taxon>
        <taxon>Acanthomorphata</taxon>
        <taxon>Ovalentaria</taxon>
        <taxon>Atherinomorphae</taxon>
        <taxon>Cyprinodontiformes</taxon>
        <taxon>Cyprinodontidae</taxon>
        <taxon>Cyprinodon</taxon>
    </lineage>
</organism>
<dbReference type="GO" id="GO:0051898">
    <property type="term" value="P:negative regulation of phosphatidylinositol 3-kinase/protein kinase B signal transduction"/>
    <property type="evidence" value="ECO:0007669"/>
    <property type="project" value="InterPro"/>
</dbReference>
<sequence>MGSAVERTDKHVREYLIYRGFTGTLKQLDSDIKADKEKGFRVDKIIDQLQQLVQSCDLPGLKEYWLYLDRRLFCRLEDVYRPTVNKLRTSLYRYYVINTIQKGNVEKTQEFFQKQALELQAQAEWRDWFVLPFIPAPEQNPAFAPYFSRQWADTFLVSLHNFLSVLFQCVPQPVLLSFDAEVQKMTSLMEENEQQRQMIFALQTESREQKDGDQMVQHKLPLYVQNMDRLGDTELDLVSSQRSSSASTTPSRNFFSTFLPQGKRTPGKAAPVTLGSSPSQTAVGRKETSLSQAKSKDVSHPKEAKASSQSASSEHPSSQSLQTTNPNFRHKRIQEHEKERKELLSRPPLQTSESRGEEVDPPPARSVSEEPADPSSREEVLPVEQPFIKLSQEEYGEHHSSIMHCRVDSSGRRVASLDVDGVVKVWSFNPMMQTKATIMSKSPLLCLEWATKPDRLLLLGSGVGTVRLYDTEAKKNLYEMNINETHPRILSLACSPSGSSFVCCAAALSRSGGADAVPRLPIPVSGQLLLWDTKTVKQQLQFSLEPEPVAINCTAFNHNGNLLVTGAADGVIRLFDMQRYESAMSWRAHDGEVYSVEFSYDENTVFSVGEDGKFIQWNIHRCGVKQSEQVLPQDATGPFVLSGYSGYKQVQVPRGRLFAFDSEGQHVLTCSSAGGLVYRLTGEEPALERVLSLGGHRAPVVTVDWSSAVDCGTCLTASMDGKIKLSTLLAQKS</sequence>
<feature type="compositionally biased region" description="Low complexity" evidence="11">
    <location>
        <begin position="239"/>
        <end position="252"/>
    </location>
</feature>
<feature type="repeat" description="WD" evidence="10">
    <location>
        <begin position="395"/>
        <end position="436"/>
    </location>
</feature>
<evidence type="ECO:0000313" key="14">
    <source>
        <dbReference type="Proteomes" id="UP000265020"/>
    </source>
</evidence>
<evidence type="ECO:0000256" key="6">
    <source>
        <dbReference type="ARBA" id="ARBA00022737"/>
    </source>
</evidence>
<keyword evidence="7" id="KW-0967">Endosome</keyword>
<dbReference type="STRING" id="28743.ENSCVAP00000029617"/>
<dbReference type="CTD" id="29062"/>
<dbReference type="KEGG" id="cvg:107103462"/>
<dbReference type="Gene3D" id="2.130.10.10">
    <property type="entry name" value="YVTN repeat-like/Quinoprotein amine dehydrogenase"/>
    <property type="match status" value="3"/>
</dbReference>
<evidence type="ECO:0000256" key="7">
    <source>
        <dbReference type="ARBA" id="ARBA00022753"/>
    </source>
</evidence>
<keyword evidence="6" id="KW-0677">Repeat</keyword>
<dbReference type="GeneID" id="107103462"/>
<evidence type="ECO:0000256" key="1">
    <source>
        <dbReference type="ARBA" id="ARBA00004220"/>
    </source>
</evidence>
<dbReference type="GO" id="GO:0031901">
    <property type="term" value="C:early endosome membrane"/>
    <property type="evidence" value="ECO:0007669"/>
    <property type="project" value="UniProtKB-SubCell"/>
</dbReference>
<dbReference type="SMART" id="SM00320">
    <property type="entry name" value="WD40"/>
    <property type="match status" value="5"/>
</dbReference>
<dbReference type="SUPFAM" id="SSF50978">
    <property type="entry name" value="WD40 repeat-like"/>
    <property type="match status" value="1"/>
</dbReference>
<dbReference type="PROSITE" id="PS50082">
    <property type="entry name" value="WD_REPEATS_2"/>
    <property type="match status" value="3"/>
</dbReference>
<dbReference type="GO" id="GO:0031902">
    <property type="term" value="C:late endosome membrane"/>
    <property type="evidence" value="ECO:0007669"/>
    <property type="project" value="UniProtKB-SubCell"/>
</dbReference>
<feature type="domain" description="ARMC9 CTLH-like" evidence="12">
    <location>
        <begin position="47"/>
        <end position="169"/>
    </location>
</feature>
<evidence type="ECO:0000256" key="2">
    <source>
        <dbReference type="ARBA" id="ARBA00004414"/>
    </source>
</evidence>
<evidence type="ECO:0000256" key="3">
    <source>
        <dbReference type="ARBA" id="ARBA00006128"/>
    </source>
</evidence>
<dbReference type="AlphaFoldDB" id="A0A3Q2EBN1"/>
<dbReference type="InterPro" id="IPR036322">
    <property type="entry name" value="WD40_repeat_dom_sf"/>
</dbReference>
<accession>A0A3Q2EBN1</accession>
<dbReference type="OrthoDB" id="193023at2759"/>
<evidence type="ECO:0000256" key="5">
    <source>
        <dbReference type="ARBA" id="ARBA00022574"/>
    </source>
</evidence>
<proteinExistence type="inferred from homology"/>
<keyword evidence="9" id="KW-0472">Membrane</keyword>
<dbReference type="GO" id="GO:0045022">
    <property type="term" value="P:early endosome to late endosome transport"/>
    <property type="evidence" value="ECO:0007669"/>
    <property type="project" value="InterPro"/>
</dbReference>
<keyword evidence="14" id="KW-1185">Reference proteome</keyword>
<dbReference type="InterPro" id="IPR015943">
    <property type="entry name" value="WD40/YVTN_repeat-like_dom_sf"/>
</dbReference>
<feature type="repeat" description="WD" evidence="10">
    <location>
        <begin position="544"/>
        <end position="585"/>
    </location>
</feature>
<dbReference type="InterPro" id="IPR039724">
    <property type="entry name" value="WDR91"/>
</dbReference>
<evidence type="ECO:0000256" key="9">
    <source>
        <dbReference type="ARBA" id="ARBA00023136"/>
    </source>
</evidence>
<reference evidence="13" key="2">
    <citation type="submission" date="2025-09" db="UniProtKB">
        <authorList>
            <consortium name="Ensembl"/>
        </authorList>
    </citation>
    <scope>IDENTIFICATION</scope>
</reference>
<evidence type="ECO:0000256" key="11">
    <source>
        <dbReference type="SAM" id="MobiDB-lite"/>
    </source>
</evidence>
<dbReference type="Ensembl" id="ENSCVAT00000031272.1">
    <property type="protein sequence ID" value="ENSCVAP00000029617.1"/>
    <property type="gene ID" value="ENSCVAG00000017574.1"/>
</dbReference>
<dbReference type="GO" id="GO:0141039">
    <property type="term" value="F:phosphatidylinositol 3-kinase inhibitor activity"/>
    <property type="evidence" value="ECO:0007669"/>
    <property type="project" value="InterPro"/>
</dbReference>